<reference evidence="8" key="1">
    <citation type="journal article" date="2014" name="Front. Microbiol.">
        <title>High frequency of phylogenetically diverse reductive dehalogenase-homologous genes in deep subseafloor sedimentary metagenomes.</title>
        <authorList>
            <person name="Kawai M."/>
            <person name="Futagami T."/>
            <person name="Toyoda A."/>
            <person name="Takaki Y."/>
            <person name="Nishi S."/>
            <person name="Hori S."/>
            <person name="Arai W."/>
            <person name="Tsubouchi T."/>
            <person name="Morono Y."/>
            <person name="Uchiyama I."/>
            <person name="Ito T."/>
            <person name="Fujiyama A."/>
            <person name="Inagaki F."/>
            <person name="Takami H."/>
        </authorList>
    </citation>
    <scope>NUCLEOTIDE SEQUENCE</scope>
    <source>
        <strain evidence="8">Expedition CK06-06</strain>
    </source>
</reference>
<evidence type="ECO:0000256" key="3">
    <source>
        <dbReference type="ARBA" id="ARBA00022692"/>
    </source>
</evidence>
<name>X1FM55_9ZZZZ</name>
<keyword evidence="4 6" id="KW-1133">Transmembrane helix</keyword>
<dbReference type="Pfam" id="PF09335">
    <property type="entry name" value="VTT_dom"/>
    <property type="match status" value="1"/>
</dbReference>
<keyword evidence="5 6" id="KW-0472">Membrane</keyword>
<sequence length="205" mass="22295">MVSETNPESQTGMQRALKRSSSFFRSLLTKERRLTLARIMALFVVVGLSIFIFTIRDQAEDLAIYGYPGIFVISFMAYATVLLPAPGVAVVFTMGSIFNPLGVALAAGTGAALGELSGYLAGFSGQAVVERVEMYERLTRWMKKNGSLTVFILAAIPNPFFDLAGVAAGSLKMPVLRFFLFCWMGEIIKMGIFAFAGASTLDKLF</sequence>
<evidence type="ECO:0000259" key="7">
    <source>
        <dbReference type="Pfam" id="PF09335"/>
    </source>
</evidence>
<feature type="transmembrane region" description="Helical" evidence="6">
    <location>
        <begin position="35"/>
        <end position="55"/>
    </location>
</feature>
<dbReference type="PANTHER" id="PTHR42709">
    <property type="entry name" value="ALKALINE PHOSPHATASE LIKE PROTEIN"/>
    <property type="match status" value="1"/>
</dbReference>
<comment type="caution">
    <text evidence="8">The sequence shown here is derived from an EMBL/GenBank/DDBJ whole genome shotgun (WGS) entry which is preliminary data.</text>
</comment>
<accession>X1FM55</accession>
<feature type="transmembrane region" description="Helical" evidence="6">
    <location>
        <begin position="178"/>
        <end position="198"/>
    </location>
</feature>
<evidence type="ECO:0000256" key="4">
    <source>
        <dbReference type="ARBA" id="ARBA00022989"/>
    </source>
</evidence>
<comment type="subcellular location">
    <subcellularLocation>
        <location evidence="1">Cell membrane</location>
        <topology evidence="1">Multi-pass membrane protein</topology>
    </subcellularLocation>
</comment>
<dbReference type="PANTHER" id="PTHR42709:SF6">
    <property type="entry name" value="UNDECAPRENYL PHOSPHATE TRANSPORTER A"/>
    <property type="match status" value="1"/>
</dbReference>
<evidence type="ECO:0000256" key="1">
    <source>
        <dbReference type="ARBA" id="ARBA00004651"/>
    </source>
</evidence>
<dbReference type="InterPro" id="IPR032816">
    <property type="entry name" value="VTT_dom"/>
</dbReference>
<proteinExistence type="predicted"/>
<feature type="transmembrane region" description="Helical" evidence="6">
    <location>
        <begin position="148"/>
        <end position="171"/>
    </location>
</feature>
<evidence type="ECO:0000313" key="8">
    <source>
        <dbReference type="EMBL" id="GAH46032.1"/>
    </source>
</evidence>
<evidence type="ECO:0000256" key="5">
    <source>
        <dbReference type="ARBA" id="ARBA00023136"/>
    </source>
</evidence>
<gene>
    <name evidence="8" type="ORF">S03H2_12195</name>
</gene>
<feature type="transmembrane region" description="Helical" evidence="6">
    <location>
        <begin position="67"/>
        <end position="92"/>
    </location>
</feature>
<evidence type="ECO:0000256" key="2">
    <source>
        <dbReference type="ARBA" id="ARBA00022475"/>
    </source>
</evidence>
<dbReference type="InterPro" id="IPR051311">
    <property type="entry name" value="DedA_domain"/>
</dbReference>
<protein>
    <recommendedName>
        <fullName evidence="7">VTT domain-containing protein</fullName>
    </recommendedName>
</protein>
<evidence type="ECO:0000256" key="6">
    <source>
        <dbReference type="SAM" id="Phobius"/>
    </source>
</evidence>
<dbReference type="EMBL" id="BARU01006213">
    <property type="protein sequence ID" value="GAH46032.1"/>
    <property type="molecule type" value="Genomic_DNA"/>
</dbReference>
<dbReference type="GO" id="GO:0005886">
    <property type="term" value="C:plasma membrane"/>
    <property type="evidence" value="ECO:0007669"/>
    <property type="project" value="UniProtKB-SubCell"/>
</dbReference>
<keyword evidence="2" id="KW-1003">Cell membrane</keyword>
<dbReference type="AlphaFoldDB" id="X1FM55"/>
<organism evidence="8">
    <name type="scientific">marine sediment metagenome</name>
    <dbReference type="NCBI Taxonomy" id="412755"/>
    <lineage>
        <taxon>unclassified sequences</taxon>
        <taxon>metagenomes</taxon>
        <taxon>ecological metagenomes</taxon>
    </lineage>
</organism>
<feature type="transmembrane region" description="Helical" evidence="6">
    <location>
        <begin position="104"/>
        <end position="128"/>
    </location>
</feature>
<keyword evidence="3 6" id="KW-0812">Transmembrane</keyword>
<feature type="domain" description="VTT" evidence="7">
    <location>
        <begin position="86"/>
        <end position="198"/>
    </location>
</feature>